<reference evidence="1" key="1">
    <citation type="submission" date="2021-03" db="EMBL/GenBank/DDBJ databases">
        <title>Draft genome sequence of rust myrtle Austropuccinia psidii MF-1, a brazilian biotype.</title>
        <authorList>
            <person name="Quecine M.C."/>
            <person name="Pachon D.M.R."/>
            <person name="Bonatelli M.L."/>
            <person name="Correr F.H."/>
            <person name="Franceschini L.M."/>
            <person name="Leite T.F."/>
            <person name="Margarido G.R.A."/>
            <person name="Almeida C.A."/>
            <person name="Ferrarezi J.A."/>
            <person name="Labate C.A."/>
        </authorList>
    </citation>
    <scope>NUCLEOTIDE SEQUENCE</scope>
    <source>
        <strain evidence="1">MF-1</strain>
    </source>
</reference>
<proteinExistence type="predicted"/>
<dbReference type="AlphaFoldDB" id="A0A9Q3HHI7"/>
<gene>
    <name evidence="1" type="ORF">O181_042494</name>
</gene>
<sequence length="264" mass="29234">MSLKAQTHFNTIRNFWVISPHWLPTPQHLACLRPRTALKMRLQHCPPSPSSPLLTLSHPHPDHPYAHRVASRHHLSLRLCSALPTCSQHCLPSLHLRSALPILLTILMLSECPPDMLPTLLTILTLTEFPPDMLLTLLTILTLTECPPNMLPTLLHHPYACGVPSQHAPSTTYPYAFVVPSQHAPNTTYPYTDGVPSQHCLPSLRSHSALPTCSKHHLSLRLCSALLACLQHSLPSLRSQSSLPTCSKHCLPSLRSRSALLTCS</sequence>
<evidence type="ECO:0000313" key="1">
    <source>
        <dbReference type="EMBL" id="MBW0502779.1"/>
    </source>
</evidence>
<dbReference type="EMBL" id="AVOT02017008">
    <property type="protein sequence ID" value="MBW0502779.1"/>
    <property type="molecule type" value="Genomic_DNA"/>
</dbReference>
<comment type="caution">
    <text evidence="1">The sequence shown here is derived from an EMBL/GenBank/DDBJ whole genome shotgun (WGS) entry which is preliminary data.</text>
</comment>
<keyword evidence="2" id="KW-1185">Reference proteome</keyword>
<organism evidence="1 2">
    <name type="scientific">Austropuccinia psidii MF-1</name>
    <dbReference type="NCBI Taxonomy" id="1389203"/>
    <lineage>
        <taxon>Eukaryota</taxon>
        <taxon>Fungi</taxon>
        <taxon>Dikarya</taxon>
        <taxon>Basidiomycota</taxon>
        <taxon>Pucciniomycotina</taxon>
        <taxon>Pucciniomycetes</taxon>
        <taxon>Pucciniales</taxon>
        <taxon>Sphaerophragmiaceae</taxon>
        <taxon>Austropuccinia</taxon>
    </lineage>
</organism>
<protein>
    <submittedName>
        <fullName evidence="1">Uncharacterized protein</fullName>
    </submittedName>
</protein>
<evidence type="ECO:0000313" key="2">
    <source>
        <dbReference type="Proteomes" id="UP000765509"/>
    </source>
</evidence>
<accession>A0A9Q3HHI7</accession>
<name>A0A9Q3HHI7_9BASI</name>
<dbReference type="Proteomes" id="UP000765509">
    <property type="component" value="Unassembled WGS sequence"/>
</dbReference>